<dbReference type="EMBL" id="UINC01044921">
    <property type="protein sequence ID" value="SVB51022.1"/>
    <property type="molecule type" value="Genomic_DNA"/>
</dbReference>
<gene>
    <name evidence="2" type="ORF">METZ01_LOCUS203876</name>
</gene>
<dbReference type="Gene3D" id="3.60.120.10">
    <property type="entry name" value="Anthranilate synthase"/>
    <property type="match status" value="1"/>
</dbReference>
<feature type="domain" description="Chorismate-utilising enzyme C-terminal" evidence="1">
    <location>
        <begin position="1"/>
        <end position="73"/>
    </location>
</feature>
<protein>
    <recommendedName>
        <fullName evidence="1">Chorismate-utilising enzyme C-terminal domain-containing protein</fullName>
    </recommendedName>
</protein>
<sequence>PKERSMKIIDSLENYQRGVYTGALGAVFANGNMDFNIAIRTMTIEGDRAIYPVGGGIVWDSDPLEEWQEAQQKSRIIDIYQNNIARGKSQLETYSDI</sequence>
<dbReference type="InterPro" id="IPR005801">
    <property type="entry name" value="ADC_synthase"/>
</dbReference>
<reference evidence="2" key="1">
    <citation type="submission" date="2018-05" db="EMBL/GenBank/DDBJ databases">
        <authorList>
            <person name="Lanie J.A."/>
            <person name="Ng W.-L."/>
            <person name="Kazmierczak K.M."/>
            <person name="Andrzejewski T.M."/>
            <person name="Davidsen T.M."/>
            <person name="Wayne K.J."/>
            <person name="Tettelin H."/>
            <person name="Glass J.I."/>
            <person name="Rusch D."/>
            <person name="Podicherti R."/>
            <person name="Tsui H.-C.T."/>
            <person name="Winkler M.E."/>
        </authorList>
    </citation>
    <scope>NUCLEOTIDE SEQUENCE</scope>
</reference>
<evidence type="ECO:0000313" key="2">
    <source>
        <dbReference type="EMBL" id="SVB51022.1"/>
    </source>
</evidence>
<dbReference type="PRINTS" id="PR00095">
    <property type="entry name" value="ANTSNTHASEI"/>
</dbReference>
<dbReference type="InterPro" id="IPR015890">
    <property type="entry name" value="Chorismate_C"/>
</dbReference>
<dbReference type="AlphaFoldDB" id="A0A382EL31"/>
<accession>A0A382EL31</accession>
<dbReference type="SUPFAM" id="SSF56322">
    <property type="entry name" value="ADC synthase"/>
    <property type="match status" value="1"/>
</dbReference>
<name>A0A382EL31_9ZZZZ</name>
<dbReference type="PANTHER" id="PTHR11236">
    <property type="entry name" value="AMINOBENZOATE/ANTHRANILATE SYNTHASE"/>
    <property type="match status" value="1"/>
</dbReference>
<dbReference type="InterPro" id="IPR019999">
    <property type="entry name" value="Anth_synth_I-like"/>
</dbReference>
<feature type="non-terminal residue" evidence="2">
    <location>
        <position position="1"/>
    </location>
</feature>
<organism evidence="2">
    <name type="scientific">marine metagenome</name>
    <dbReference type="NCBI Taxonomy" id="408172"/>
    <lineage>
        <taxon>unclassified sequences</taxon>
        <taxon>metagenomes</taxon>
        <taxon>ecological metagenomes</taxon>
    </lineage>
</organism>
<evidence type="ECO:0000259" key="1">
    <source>
        <dbReference type="Pfam" id="PF00425"/>
    </source>
</evidence>
<dbReference type="Pfam" id="PF00425">
    <property type="entry name" value="Chorismate_bind"/>
    <property type="match status" value="1"/>
</dbReference>
<proteinExistence type="predicted"/>
<dbReference type="GO" id="GO:0000162">
    <property type="term" value="P:L-tryptophan biosynthetic process"/>
    <property type="evidence" value="ECO:0007669"/>
    <property type="project" value="TreeGrafter"/>
</dbReference>
<dbReference type="PANTHER" id="PTHR11236:SF50">
    <property type="entry name" value="AMINODEOXYCHORISMATE SYNTHASE COMPONENT 1"/>
    <property type="match status" value="1"/>
</dbReference>
<dbReference type="GO" id="GO:0046820">
    <property type="term" value="F:4-amino-4-deoxychorismate synthase activity"/>
    <property type="evidence" value="ECO:0007669"/>
    <property type="project" value="TreeGrafter"/>
</dbReference>